<evidence type="ECO:0000313" key="12">
    <source>
        <dbReference type="Proteomes" id="UP000025947"/>
    </source>
</evidence>
<dbReference type="RefSeq" id="WP_044485186.1">
    <property type="nucleotide sequence ID" value="NZ_KK328284.1"/>
</dbReference>
<comment type="subcellular location">
    <subcellularLocation>
        <location evidence="1">Fimbrium</location>
    </subcellularLocation>
</comment>
<evidence type="ECO:0000256" key="1">
    <source>
        <dbReference type="ARBA" id="ARBA00004561"/>
    </source>
</evidence>
<keyword evidence="4" id="KW-0130">Cell adhesion</keyword>
<dbReference type="EMBL" id="JLXW01000006">
    <property type="protein sequence ID" value="KBZ63702.1"/>
    <property type="molecule type" value="Genomic_DNA"/>
</dbReference>
<proteinExistence type="inferred from homology"/>
<dbReference type="Pfam" id="PF26380">
    <property type="entry name" value="Pilin_Mycobact"/>
    <property type="match status" value="1"/>
</dbReference>
<comment type="caution">
    <text evidence="11">The sequence shown here is derived from an EMBL/GenBank/DDBJ whole genome shotgun (WGS) entry which is preliminary data.</text>
</comment>
<dbReference type="AlphaFoldDB" id="A0A051U3A5"/>
<evidence type="ECO:0000256" key="2">
    <source>
        <dbReference type="ARBA" id="ARBA00018586"/>
    </source>
</evidence>
<comment type="similarity">
    <text evidence="6">Belongs to the mycobacterial pilin family.</text>
</comment>
<evidence type="ECO:0000256" key="6">
    <source>
        <dbReference type="ARBA" id="ARBA00093784"/>
    </source>
</evidence>
<evidence type="ECO:0000256" key="8">
    <source>
        <dbReference type="ARBA" id="ARBA00093801"/>
    </source>
</evidence>
<organism evidence="11 12">
    <name type="scientific">Mycobacterium [tuberculosis] TKK-01-0051</name>
    <dbReference type="NCBI Taxonomy" id="1324261"/>
    <lineage>
        <taxon>Bacteria</taxon>
        <taxon>Bacillati</taxon>
        <taxon>Actinomycetota</taxon>
        <taxon>Actinomycetes</taxon>
        <taxon>Mycobacteriales</taxon>
        <taxon>Mycobacteriaceae</taxon>
        <taxon>Mycobacterium</taxon>
        <taxon>Mycobacterium avium complex (MAC)</taxon>
    </lineage>
</organism>
<dbReference type="Proteomes" id="UP000025947">
    <property type="component" value="Unassembled WGS sequence"/>
</dbReference>
<evidence type="ECO:0000256" key="3">
    <source>
        <dbReference type="ARBA" id="ARBA00022729"/>
    </source>
</evidence>
<evidence type="ECO:0000256" key="9">
    <source>
        <dbReference type="SAM" id="MobiDB-lite"/>
    </source>
</evidence>
<evidence type="ECO:0000256" key="10">
    <source>
        <dbReference type="SAM" id="SignalP"/>
    </source>
</evidence>
<dbReference type="PATRIC" id="fig|1324261.3.peg.2433"/>
<keyword evidence="5" id="KW-0281">Fimbrium</keyword>
<gene>
    <name evidence="11" type="ORF">K875_02414</name>
</gene>
<evidence type="ECO:0000256" key="7">
    <source>
        <dbReference type="ARBA" id="ARBA00093787"/>
    </source>
</evidence>
<evidence type="ECO:0000313" key="11">
    <source>
        <dbReference type="EMBL" id="KBZ63702.1"/>
    </source>
</evidence>
<keyword evidence="12" id="KW-1185">Reference proteome</keyword>
<feature type="chain" id="PRO_5001570131" description="Pilin" evidence="10">
    <location>
        <begin position="38"/>
        <end position="125"/>
    </location>
</feature>
<protein>
    <recommendedName>
        <fullName evidence="2">Pilin</fullName>
    </recommendedName>
    <alternativeName>
        <fullName evidence="8">Pili structural subunit</fullName>
    </alternativeName>
</protein>
<feature type="signal peptide" evidence="10">
    <location>
        <begin position="1"/>
        <end position="37"/>
    </location>
</feature>
<reference evidence="11 12" key="1">
    <citation type="submission" date="2014-04" db="EMBL/GenBank/DDBJ databases">
        <title>The Genome Sequence of Mycobacterium tuberculosis TKK-01-0051.</title>
        <authorList>
            <consortium name="The Broad Institute Genomics Platform"/>
            <consortium name="The Broad Institute Genome Sequencing Center for Infectious Disease"/>
            <person name="Earl A.M."/>
            <person name="Cohen K."/>
            <person name="Pym A."/>
            <person name="Bishai W."/>
            <person name="Maharaj K."/>
            <person name="Desjardins C."/>
            <person name="Abeel T."/>
            <person name="Young S."/>
            <person name="Zeng Q."/>
            <person name="Gargeya S."/>
            <person name="Abouelleil A."/>
            <person name="Alvarado L."/>
            <person name="Chapman S.B."/>
            <person name="Gainer-Dewar J."/>
            <person name="Goldberg J."/>
            <person name="Griggs A."/>
            <person name="Gujja S."/>
            <person name="Hansen M."/>
            <person name="Howarth C."/>
            <person name="Imamovic A."/>
            <person name="Larimer J."/>
            <person name="Murphy C."/>
            <person name="Naylor J."/>
            <person name="Pearson M."/>
            <person name="Poon T.W."/>
            <person name="Priest M."/>
            <person name="Roberts A."/>
            <person name="Saif S."/>
            <person name="Shea T."/>
            <person name="Sykes S."/>
            <person name="Wortman J."/>
            <person name="Nusbaum C."/>
            <person name="Birren B."/>
        </authorList>
    </citation>
    <scope>NUCLEOTIDE SEQUENCE [LARGE SCALE GENOMIC DNA]</scope>
    <source>
        <strain evidence="11 12">TKK-01-0051</strain>
    </source>
</reference>
<accession>A0A051U3A5</accession>
<dbReference type="InterPro" id="IPR058759">
    <property type="entry name" value="Pilin_mycobact"/>
</dbReference>
<comment type="subunit">
    <text evidence="7">Forms a homomer composed of subunits assembled in a large structure.</text>
</comment>
<keyword evidence="3 10" id="KW-0732">Signal</keyword>
<dbReference type="HOGENOM" id="CLU_1990213_0_0_11"/>
<evidence type="ECO:0000256" key="4">
    <source>
        <dbReference type="ARBA" id="ARBA00022889"/>
    </source>
</evidence>
<name>A0A051U3A5_9MYCO</name>
<evidence type="ECO:0000256" key="5">
    <source>
        <dbReference type="ARBA" id="ARBA00023263"/>
    </source>
</evidence>
<feature type="region of interest" description="Disordered" evidence="9">
    <location>
        <begin position="73"/>
        <end position="92"/>
    </location>
</feature>
<sequence>MNTNTQTRPWLRLCTGALTAGGLAMSALGLSTGTAAAAPPPPPMYHHHWCPGDQWDPGWGPYQNWNNCRDWDDNYGGPGDQAGYGAPPWAGPPPPPPPWAPWAHIIWDPGMNHWGYWEGPNWRPV</sequence>